<sequence>MTPTSVSQRTDSSYAFLSKPLLRLAKVTCRLFEFSIRLNSVFALPITPYLFPYPNRKAKNLNKNQNMK</sequence>
<dbReference type="EMBL" id="JAGYWB010000008">
    <property type="protein sequence ID" value="KAI0513837.1"/>
    <property type="molecule type" value="Genomic_DNA"/>
</dbReference>
<keyword evidence="2" id="KW-1185">Reference proteome</keyword>
<gene>
    <name evidence="1" type="ORF">KFK09_009868</name>
</gene>
<evidence type="ECO:0000313" key="1">
    <source>
        <dbReference type="EMBL" id="KAI0513837.1"/>
    </source>
</evidence>
<reference evidence="1" key="1">
    <citation type="journal article" date="2022" name="Front. Genet.">
        <title>Chromosome-Scale Assembly of the Dendrobium nobile Genome Provides Insights Into the Molecular Mechanism of the Biosynthesis of the Medicinal Active Ingredient of Dendrobium.</title>
        <authorList>
            <person name="Xu Q."/>
            <person name="Niu S.-C."/>
            <person name="Li K.-L."/>
            <person name="Zheng P.-J."/>
            <person name="Zhang X.-J."/>
            <person name="Jia Y."/>
            <person name="Liu Y."/>
            <person name="Niu Y.-X."/>
            <person name="Yu L.-H."/>
            <person name="Chen D.-F."/>
            <person name="Zhang G.-Q."/>
        </authorList>
    </citation>
    <scope>NUCLEOTIDE SEQUENCE</scope>
    <source>
        <tissue evidence="1">Leaf</tissue>
    </source>
</reference>
<dbReference type="Proteomes" id="UP000829196">
    <property type="component" value="Unassembled WGS sequence"/>
</dbReference>
<comment type="caution">
    <text evidence="1">The sequence shown here is derived from an EMBL/GenBank/DDBJ whole genome shotgun (WGS) entry which is preliminary data.</text>
</comment>
<organism evidence="1 2">
    <name type="scientific">Dendrobium nobile</name>
    <name type="common">Orchid</name>
    <dbReference type="NCBI Taxonomy" id="94219"/>
    <lineage>
        <taxon>Eukaryota</taxon>
        <taxon>Viridiplantae</taxon>
        <taxon>Streptophyta</taxon>
        <taxon>Embryophyta</taxon>
        <taxon>Tracheophyta</taxon>
        <taxon>Spermatophyta</taxon>
        <taxon>Magnoliopsida</taxon>
        <taxon>Liliopsida</taxon>
        <taxon>Asparagales</taxon>
        <taxon>Orchidaceae</taxon>
        <taxon>Epidendroideae</taxon>
        <taxon>Malaxideae</taxon>
        <taxon>Dendrobiinae</taxon>
        <taxon>Dendrobium</taxon>
    </lineage>
</organism>
<accession>A0A8T3BIA3</accession>
<dbReference type="AlphaFoldDB" id="A0A8T3BIA3"/>
<protein>
    <submittedName>
        <fullName evidence="1">Uncharacterized protein</fullName>
    </submittedName>
</protein>
<evidence type="ECO:0000313" key="2">
    <source>
        <dbReference type="Proteomes" id="UP000829196"/>
    </source>
</evidence>
<name>A0A8T3BIA3_DENNO</name>
<proteinExistence type="predicted"/>